<evidence type="ECO:0000256" key="2">
    <source>
        <dbReference type="ARBA" id="ARBA00022450"/>
    </source>
</evidence>
<dbReference type="InterPro" id="IPR014031">
    <property type="entry name" value="Ketoacyl_synth_C"/>
</dbReference>
<gene>
    <name evidence="12" type="ORF">B0T24DRAFT_664670</name>
</gene>
<dbReference type="InterPro" id="IPR014030">
    <property type="entry name" value="Ketoacyl_synth_N"/>
</dbReference>
<feature type="domain" description="PKS/mFAS DH" evidence="11">
    <location>
        <begin position="1308"/>
        <end position="1633"/>
    </location>
</feature>
<feature type="domain" description="Ketosynthase family 3 (KS3)" evidence="10">
    <location>
        <begin position="390"/>
        <end position="807"/>
    </location>
</feature>
<feature type="region of interest" description="Disordered" evidence="8">
    <location>
        <begin position="358"/>
        <end position="388"/>
    </location>
</feature>
<dbReference type="InterPro" id="IPR032088">
    <property type="entry name" value="SAT"/>
</dbReference>
<dbReference type="Pfam" id="PF00326">
    <property type="entry name" value="Peptidase_S9"/>
    <property type="match status" value="1"/>
</dbReference>
<dbReference type="Pfam" id="PF00550">
    <property type="entry name" value="PP-binding"/>
    <property type="match status" value="2"/>
</dbReference>
<dbReference type="InterPro" id="IPR049900">
    <property type="entry name" value="PKS_mFAS_DH"/>
</dbReference>
<dbReference type="InterPro" id="IPR029063">
    <property type="entry name" value="SAM-dependent_MTases_sf"/>
</dbReference>
<keyword evidence="5" id="KW-0808">Transferase</keyword>
<dbReference type="PROSITE" id="PS50075">
    <property type="entry name" value="CARRIER"/>
    <property type="match status" value="2"/>
</dbReference>
<dbReference type="InterPro" id="IPR001375">
    <property type="entry name" value="Peptidase_S9_cat"/>
</dbReference>
<dbReference type="Proteomes" id="UP001287356">
    <property type="component" value="Unassembled WGS sequence"/>
</dbReference>
<dbReference type="GO" id="GO:0044550">
    <property type="term" value="P:secondary metabolite biosynthetic process"/>
    <property type="evidence" value="ECO:0007669"/>
    <property type="project" value="TreeGrafter"/>
</dbReference>
<dbReference type="InterPro" id="IPR042104">
    <property type="entry name" value="PKS_dehydratase_sf"/>
</dbReference>
<dbReference type="Gene3D" id="3.30.70.3290">
    <property type="match status" value="1"/>
</dbReference>
<dbReference type="Pfam" id="PF00109">
    <property type="entry name" value="ketoacyl-synt"/>
    <property type="match status" value="1"/>
</dbReference>
<keyword evidence="2" id="KW-0596">Phosphopantetheine</keyword>
<dbReference type="Gene3D" id="3.40.47.10">
    <property type="match status" value="1"/>
</dbReference>
<dbReference type="CDD" id="cd00833">
    <property type="entry name" value="PKS"/>
    <property type="match status" value="1"/>
</dbReference>
<dbReference type="SMART" id="SM00823">
    <property type="entry name" value="PKS_PP"/>
    <property type="match status" value="2"/>
</dbReference>
<dbReference type="InterPro" id="IPR016035">
    <property type="entry name" value="Acyl_Trfase/lysoPLipase"/>
</dbReference>
<dbReference type="SUPFAM" id="SSF53335">
    <property type="entry name" value="S-adenosyl-L-methionine-dependent methyltransferases"/>
    <property type="match status" value="1"/>
</dbReference>
<dbReference type="SUPFAM" id="SSF53474">
    <property type="entry name" value="alpha/beta-Hydrolases"/>
    <property type="match status" value="1"/>
</dbReference>
<dbReference type="GO" id="GO:0032259">
    <property type="term" value="P:methylation"/>
    <property type="evidence" value="ECO:0007669"/>
    <property type="project" value="UniProtKB-KW"/>
</dbReference>
<dbReference type="GO" id="GO:0004312">
    <property type="term" value="F:fatty acid synthase activity"/>
    <property type="evidence" value="ECO:0007669"/>
    <property type="project" value="TreeGrafter"/>
</dbReference>
<keyword evidence="4" id="KW-0489">Methyltransferase</keyword>
<dbReference type="SMART" id="SM00825">
    <property type="entry name" value="PKS_KS"/>
    <property type="match status" value="1"/>
</dbReference>
<dbReference type="PANTHER" id="PTHR43775">
    <property type="entry name" value="FATTY ACID SYNTHASE"/>
    <property type="match status" value="1"/>
</dbReference>
<feature type="compositionally biased region" description="Low complexity" evidence="8">
    <location>
        <begin position="1962"/>
        <end position="1975"/>
    </location>
</feature>
<dbReference type="InterPro" id="IPR050091">
    <property type="entry name" value="PKS_NRPS_Biosynth_Enz"/>
</dbReference>
<protein>
    <submittedName>
        <fullName evidence="12">Polyketide synthase</fullName>
    </submittedName>
</protein>
<dbReference type="InterPro" id="IPR020807">
    <property type="entry name" value="PKS_DH"/>
</dbReference>
<dbReference type="Pfam" id="PF18558">
    <property type="entry name" value="HTH_51"/>
    <property type="match status" value="1"/>
</dbReference>
<dbReference type="Pfam" id="PF00698">
    <property type="entry name" value="Acyl_transf_1"/>
    <property type="match status" value="1"/>
</dbReference>
<evidence type="ECO:0000259" key="9">
    <source>
        <dbReference type="PROSITE" id="PS50075"/>
    </source>
</evidence>
<evidence type="ECO:0000256" key="4">
    <source>
        <dbReference type="ARBA" id="ARBA00022603"/>
    </source>
</evidence>
<dbReference type="GO" id="GO:0008168">
    <property type="term" value="F:methyltransferase activity"/>
    <property type="evidence" value="ECO:0007669"/>
    <property type="project" value="UniProtKB-KW"/>
</dbReference>
<comment type="caution">
    <text evidence="12">The sequence shown here is derived from an EMBL/GenBank/DDBJ whole genome shotgun (WGS) entry which is preliminary data.</text>
</comment>
<feature type="compositionally biased region" description="Low complexity" evidence="8">
    <location>
        <begin position="364"/>
        <end position="373"/>
    </location>
</feature>
<keyword evidence="6" id="KW-0511">Multifunctional enzyme</keyword>
<dbReference type="InterPro" id="IPR036736">
    <property type="entry name" value="ACP-like_sf"/>
</dbReference>
<evidence type="ECO:0000259" key="10">
    <source>
        <dbReference type="PROSITE" id="PS52004"/>
    </source>
</evidence>
<dbReference type="InterPro" id="IPR029058">
    <property type="entry name" value="AB_hydrolase_fold"/>
</dbReference>
<feature type="region of interest" description="Disordered" evidence="8">
    <location>
        <begin position="1962"/>
        <end position="1987"/>
    </location>
</feature>
<dbReference type="InterPro" id="IPR013217">
    <property type="entry name" value="Methyltransf_12"/>
</dbReference>
<sequence>MSAANGSLLREALVVVGPKRSRFTPKALSELRSAITRSPDLGFLHEAITGLESLWPTIVAAHPALKQVDGKQSLHSLGQFLKTGELDTLTQTGSRHDNILLDVVTVLSQIVDFWRLATTKIQNGIFTPLKSDDAGRHHLYNIQGFCLGFLAAAAVASAKNKAEFETNAAAALRIAVCTGALVEADVVELGKSGTKPASLSVGWSSQNDYEGLGDVLNSYPNGYIACMTDATRATVTLLGRDVDPIKQQLSALGLAVQSIPLEGRYHYRPAYEDGARSLKALFQRDARFQLPNAAALVLPLRSNADGGIIAEGALHEIALESILLRQCRWYETVRYAASRSRIPTDDIFQVGAEPAVPRSLNKASSSSSSRSSSFGQDDEATQDSSTQDDASAVAIIGMSCRYPDADSLEEFWDLLRDGKSAVRPLPSDRFDISEITREPKGGAFWGNFLRRPDLFDHRFFGLSGREAKYMDPQQRLTLQVAYEVLESAGYFGVGASPDRFPGDIGCYLGVGAVDYGDNIACHDATAFSALGTLRAFISGRVSHHFGWSGPSITYDTACSSGAVAIHSAVTAIRSGECSLALAGGVNVMTSPALSQNLAAASFLSPTGASKAFDASANGYCRGEGAGLVLLKSLARARADGDSILAVITGSAVNHGANCSPISVPVSASQSALYRKALSISGTNPKHVSFVEAHGTPVGDPIECESIRRTFGGSDRAQELFLGSVKDNVGHTEAASGAAALIKTVLMMQKRAIPKQAGFTHLNPKIPPLEPDRIAVPRQTRPWTAERRIAVVNNYGAAGSNAAIVVEDAGQTYAAPVTTTNGRGPVLAASELPFFISAKTPDSLRDYCKVLKTSLADIKKEHGASAVLNLAYNLSAKQGRGFEYSYSFTASSLEEVAANLDRAQSVALNKTPINRRCPVVFCIGGQTGRTVHLDEDLFRNSKLLQKHVNTCERACQTLGLASLYPTIFSPEPVDDLVSLHSQLFSLQYASARAWLDSCLKVDTIIGHSFGQLTALVVAGALSVEDGLRFVTERARLIQESWGHNTGAMISVQGARDDVHRLLDRTKLQYSALAVEVASYNGPQLVVMAGDHASVDAVEDVARAASPGDFGGPVKVVKLKTTHAFHSRLVDGILPRLAEVAATLKFRSPSIPIEACSREPQDWTVAIDAETLVQHSRRPVHFNDAIHRIEARLGACVFLEAGSASGIVQMAQRALVNKAGSEHIFQPIDIGPSDSLDTLAQATSNLWAASVSVQYWPFDRSQKDGFAWINLPPYQFQKNSHWIEYITPKPTIMIQEAAQPVVKENNVAPQPLQLLDLLERDPSGSSTFRINTAHDMFTYCTQGHAVLGQSLCPASLYVEMAVRAATALGSSSTTSPELTLAPCVKDLKISAPLSISSTRSVFLQLSPASNPSTLAFTILSRSSPTATASTKHATGKVSLLAPGTYLDAPRLQLIRRLTGSHGKHGDGKLAAAPGAHVLSGSIVYQVFDQVVDYKPYYHGVERIVASGHEAVGVVRVPPGGGGEGAQKQHPIMREASCDPIALDNFLQVAGIHVNCLSERSADDVYVCTELAEMFIGDGFLAKRGDVAEYRVYTSFEQGAGKTLVNDILVFDPETGDVVVLFLGAVFQGVPMKALARTLARLNGSDAAETETRRSAPAVLPAVQIPVVQKPSGYTSTPAPVASVRAPLVSTTPTPVLAQQPRVPAKTNGVSASAKAEADSTLVLRQVRELLSRVIEIPLDEVKPSVSLADLGVDSLMSTEVLNDIKTQFDVVIAAEQFLALDDVQSLARLVSSVTSNDGEPALTVPQLQQQVQQQQDAIAAIPQSAVPRGPSVNGLSSSFAQIQEFLSSLLDIPADEIAADTSLDDLGIDSLMATEVLSEIKKRFGVTILADEFQEFQDVLAIASRLQASSGAFTPPLTQGEMNTTVQVNGHATSGYTTNGHTTNGHTNGHTTNGHATNGYANGYTNGNTNGHTNGVHDVSDSESESDSSAAVAHRSFDSVKREFDSISRDVEFADFYAKVYPGQMQLVVTYIVEAFRDMDCSLDALRPGDRVGDIPVLGKHHKVKRRIYEILEVGGLVKQDTSGAFVRTAVPVPTTPSSQLHPPLVAKFPQHAYEHNLLASTGSKLADCLTGRTDPLAILFGSAAARTLMENVYTHAPMFKAGTVNLARYLVQVFNRFSSERPIRVLELGAGTGGTTKYLLESLLGTGRAFEYTFTDISPSLVAAARKKFAQHDCMRYAVLNIEQPPPAQFSGQYDIVLSTNCIHATKDLTNSCTNIRACLRPDDGVLCLVELTRNLFWFDLVFGLLEGWWLFDDGRQHALASETLWREHLVRAGYRWIDWTVSASDESNVLRVITASPADLSSLSDTDTPVSTETVVFKTVGDLDLNADIYYPSEKQREGVQVRPVALMIHGGGHVMLSRKDIRPAGTATLLAAGFLPVSIDYRLCPETTLPAGPITDARDALAWARNTLPHLRLRRHDIRADGSRVVAIGWSTGGHLALTLGFTAAAAGIRPPDATLAFYCPSDYEDAFWQRPNLPFGQSRHSLASYDLLEGVRARPIAAYNPPPTKRALGGWMSADDARSRIALHMNWTGRYLRVLLNGLSPSSGKTIGTDPTDALPEPSAEAVRAVSPLAQIRAGRYAVPTFIVHGTRDDLIPWQQARRTYEALRERGVEAEIRILEGAVHLFDLYRAYETDEAAQRAVAEGYEMLARWVM</sequence>
<dbReference type="SUPFAM" id="SSF53901">
    <property type="entry name" value="Thiolase-like"/>
    <property type="match status" value="1"/>
</dbReference>
<dbReference type="SUPFAM" id="SSF47336">
    <property type="entry name" value="ACP-like"/>
    <property type="match status" value="2"/>
</dbReference>
<dbReference type="Pfam" id="PF16073">
    <property type="entry name" value="SAT"/>
    <property type="match status" value="1"/>
</dbReference>
<name>A0AAE0TUY7_9PEZI</name>
<feature type="region of interest" description="N-terminal hotdog fold" evidence="7">
    <location>
        <begin position="1308"/>
        <end position="1442"/>
    </location>
</feature>
<dbReference type="GO" id="GO:0006633">
    <property type="term" value="P:fatty acid biosynthetic process"/>
    <property type="evidence" value="ECO:0007669"/>
    <property type="project" value="TreeGrafter"/>
</dbReference>
<dbReference type="GO" id="GO:0008236">
    <property type="term" value="F:serine-type peptidase activity"/>
    <property type="evidence" value="ECO:0007669"/>
    <property type="project" value="InterPro"/>
</dbReference>
<dbReference type="Gene3D" id="1.10.1200.10">
    <property type="entry name" value="ACP-like"/>
    <property type="match status" value="2"/>
</dbReference>
<dbReference type="InterPro" id="IPR009081">
    <property type="entry name" value="PP-bd_ACP"/>
</dbReference>
<evidence type="ECO:0000256" key="7">
    <source>
        <dbReference type="PROSITE-ProRule" id="PRU01363"/>
    </source>
</evidence>
<evidence type="ECO:0000256" key="5">
    <source>
        <dbReference type="ARBA" id="ARBA00022679"/>
    </source>
</evidence>
<dbReference type="GO" id="GO:0006508">
    <property type="term" value="P:proteolysis"/>
    <property type="evidence" value="ECO:0007669"/>
    <property type="project" value="InterPro"/>
</dbReference>
<dbReference type="PROSITE" id="PS52004">
    <property type="entry name" value="KS3_2"/>
    <property type="match status" value="1"/>
</dbReference>
<evidence type="ECO:0000313" key="12">
    <source>
        <dbReference type="EMBL" id="KAK3380739.1"/>
    </source>
</evidence>
<evidence type="ECO:0000256" key="3">
    <source>
        <dbReference type="ARBA" id="ARBA00022553"/>
    </source>
</evidence>
<evidence type="ECO:0000256" key="6">
    <source>
        <dbReference type="ARBA" id="ARBA00023268"/>
    </source>
</evidence>
<dbReference type="InterPro" id="IPR049551">
    <property type="entry name" value="PKS_DH_C"/>
</dbReference>
<feature type="region of interest" description="C-terminal hotdog fold" evidence="7">
    <location>
        <begin position="1473"/>
        <end position="1633"/>
    </location>
</feature>
<dbReference type="Pfam" id="PF14765">
    <property type="entry name" value="PS-DH"/>
    <property type="match status" value="1"/>
</dbReference>
<evidence type="ECO:0000313" key="13">
    <source>
        <dbReference type="Proteomes" id="UP001287356"/>
    </source>
</evidence>
<dbReference type="PROSITE" id="PS00012">
    <property type="entry name" value="PHOSPHOPANTETHEINE"/>
    <property type="match status" value="2"/>
</dbReference>
<dbReference type="SMART" id="SM00826">
    <property type="entry name" value="PKS_DH"/>
    <property type="match status" value="1"/>
</dbReference>
<dbReference type="SMART" id="SM00827">
    <property type="entry name" value="PKS_AT"/>
    <property type="match status" value="1"/>
</dbReference>
<dbReference type="InterPro" id="IPR049492">
    <property type="entry name" value="BD-FAE-like_dom"/>
</dbReference>
<proteinExistence type="predicted"/>
<evidence type="ECO:0000259" key="11">
    <source>
        <dbReference type="PROSITE" id="PS52019"/>
    </source>
</evidence>
<comment type="pathway">
    <text evidence="1">Secondary metabolite biosynthesis; terpenoid biosynthesis.</text>
</comment>
<reference evidence="12" key="1">
    <citation type="journal article" date="2023" name="Mol. Phylogenet. Evol.">
        <title>Genome-scale phylogeny and comparative genomics of the fungal order Sordariales.</title>
        <authorList>
            <person name="Hensen N."/>
            <person name="Bonometti L."/>
            <person name="Westerberg I."/>
            <person name="Brannstrom I.O."/>
            <person name="Guillou S."/>
            <person name="Cros-Aarteil S."/>
            <person name="Calhoun S."/>
            <person name="Haridas S."/>
            <person name="Kuo A."/>
            <person name="Mondo S."/>
            <person name="Pangilinan J."/>
            <person name="Riley R."/>
            <person name="LaButti K."/>
            <person name="Andreopoulos B."/>
            <person name="Lipzen A."/>
            <person name="Chen C."/>
            <person name="Yan M."/>
            <person name="Daum C."/>
            <person name="Ng V."/>
            <person name="Clum A."/>
            <person name="Steindorff A."/>
            <person name="Ohm R.A."/>
            <person name="Martin F."/>
            <person name="Silar P."/>
            <person name="Natvig D.O."/>
            <person name="Lalanne C."/>
            <person name="Gautier V."/>
            <person name="Ament-Velasquez S.L."/>
            <person name="Kruys A."/>
            <person name="Hutchinson M.I."/>
            <person name="Powell A.J."/>
            <person name="Barry K."/>
            <person name="Miller A.N."/>
            <person name="Grigoriev I.V."/>
            <person name="Debuchy R."/>
            <person name="Gladieux P."/>
            <person name="Hiltunen Thoren M."/>
            <person name="Johannesson H."/>
        </authorList>
    </citation>
    <scope>NUCLEOTIDE SEQUENCE</scope>
    <source>
        <strain evidence="12">CBS 958.72</strain>
    </source>
</reference>
<dbReference type="InterPro" id="IPR014043">
    <property type="entry name" value="Acyl_transferase_dom"/>
</dbReference>
<feature type="active site" description="Proton donor; for dehydratase activity" evidence="7">
    <location>
        <position position="1541"/>
    </location>
</feature>
<feature type="domain" description="Carrier" evidence="9">
    <location>
        <begin position="1715"/>
        <end position="1792"/>
    </location>
</feature>
<dbReference type="Gene3D" id="3.40.50.1820">
    <property type="entry name" value="alpha/beta hydrolase"/>
    <property type="match status" value="1"/>
</dbReference>
<dbReference type="Gene3D" id="3.40.366.10">
    <property type="entry name" value="Malonyl-Coenzyme A Acyl Carrier Protein, domain 2"/>
    <property type="match status" value="2"/>
</dbReference>
<dbReference type="Pfam" id="PF02801">
    <property type="entry name" value="Ketoacyl-synt_C"/>
    <property type="match status" value="1"/>
</dbReference>
<dbReference type="PROSITE" id="PS52019">
    <property type="entry name" value="PKS_MFAS_DH"/>
    <property type="match status" value="1"/>
</dbReference>
<dbReference type="Gene3D" id="3.40.50.150">
    <property type="entry name" value="Vaccinia Virus protein VP39"/>
    <property type="match status" value="1"/>
</dbReference>
<dbReference type="PANTHER" id="PTHR43775:SF21">
    <property type="entry name" value="NON-REDUCING POLYKETIDE SYNTHASE AUSA-RELATED"/>
    <property type="match status" value="1"/>
</dbReference>
<accession>A0AAE0TUY7</accession>
<dbReference type="EMBL" id="JAULSN010000002">
    <property type="protein sequence ID" value="KAK3380739.1"/>
    <property type="molecule type" value="Genomic_DNA"/>
</dbReference>
<dbReference type="InterPro" id="IPR020806">
    <property type="entry name" value="PKS_PP-bd"/>
</dbReference>
<feature type="domain" description="Carrier" evidence="9">
    <location>
        <begin position="1834"/>
        <end position="1908"/>
    </location>
</feature>
<keyword evidence="3" id="KW-0597">Phosphoprotein</keyword>
<evidence type="ECO:0000256" key="1">
    <source>
        <dbReference type="ARBA" id="ARBA00004721"/>
    </source>
</evidence>
<dbReference type="InterPro" id="IPR001227">
    <property type="entry name" value="Ac_transferase_dom_sf"/>
</dbReference>
<evidence type="ECO:0000256" key="8">
    <source>
        <dbReference type="SAM" id="MobiDB-lite"/>
    </source>
</evidence>
<dbReference type="CDD" id="cd02440">
    <property type="entry name" value="AdoMet_MTases"/>
    <property type="match status" value="1"/>
</dbReference>
<dbReference type="InterPro" id="IPR020841">
    <property type="entry name" value="PKS_Beta-ketoAc_synthase_dom"/>
</dbReference>
<feature type="active site" description="Proton acceptor; for dehydratase activity" evidence="7">
    <location>
        <position position="1342"/>
    </location>
</feature>
<dbReference type="Pfam" id="PF21089">
    <property type="entry name" value="PKS_DH_N"/>
    <property type="match status" value="1"/>
</dbReference>
<dbReference type="InterPro" id="IPR049552">
    <property type="entry name" value="PKS_DH_N"/>
</dbReference>
<dbReference type="InterPro" id="IPR016036">
    <property type="entry name" value="Malonyl_transacylase_ACP-bd"/>
</dbReference>
<dbReference type="Pfam" id="PF08242">
    <property type="entry name" value="Methyltransf_12"/>
    <property type="match status" value="1"/>
</dbReference>
<dbReference type="Pfam" id="PF20434">
    <property type="entry name" value="BD-FAE"/>
    <property type="match status" value="1"/>
</dbReference>
<dbReference type="InterPro" id="IPR041068">
    <property type="entry name" value="HTH_51"/>
</dbReference>
<organism evidence="12 13">
    <name type="scientific">Lasiosphaeria ovina</name>
    <dbReference type="NCBI Taxonomy" id="92902"/>
    <lineage>
        <taxon>Eukaryota</taxon>
        <taxon>Fungi</taxon>
        <taxon>Dikarya</taxon>
        <taxon>Ascomycota</taxon>
        <taxon>Pezizomycotina</taxon>
        <taxon>Sordariomycetes</taxon>
        <taxon>Sordariomycetidae</taxon>
        <taxon>Sordariales</taxon>
        <taxon>Lasiosphaeriaceae</taxon>
        <taxon>Lasiosphaeria</taxon>
    </lineage>
</organism>
<dbReference type="SUPFAM" id="SSF55048">
    <property type="entry name" value="Probable ACP-binding domain of malonyl-CoA ACP transacylase"/>
    <property type="match status" value="1"/>
</dbReference>
<dbReference type="GO" id="GO:0031177">
    <property type="term" value="F:phosphopantetheine binding"/>
    <property type="evidence" value="ECO:0007669"/>
    <property type="project" value="InterPro"/>
</dbReference>
<dbReference type="Gene3D" id="3.10.129.110">
    <property type="entry name" value="Polyketide synthase dehydratase"/>
    <property type="match status" value="1"/>
</dbReference>
<reference evidence="12" key="2">
    <citation type="submission" date="2023-06" db="EMBL/GenBank/DDBJ databases">
        <authorList>
            <consortium name="Lawrence Berkeley National Laboratory"/>
            <person name="Haridas S."/>
            <person name="Hensen N."/>
            <person name="Bonometti L."/>
            <person name="Westerberg I."/>
            <person name="Brannstrom I.O."/>
            <person name="Guillou S."/>
            <person name="Cros-Aarteil S."/>
            <person name="Calhoun S."/>
            <person name="Kuo A."/>
            <person name="Mondo S."/>
            <person name="Pangilinan J."/>
            <person name="Riley R."/>
            <person name="Labutti K."/>
            <person name="Andreopoulos B."/>
            <person name="Lipzen A."/>
            <person name="Chen C."/>
            <person name="Yanf M."/>
            <person name="Daum C."/>
            <person name="Ng V."/>
            <person name="Clum A."/>
            <person name="Steindorff A."/>
            <person name="Ohm R."/>
            <person name="Martin F."/>
            <person name="Silar P."/>
            <person name="Natvig D."/>
            <person name="Lalanne C."/>
            <person name="Gautier V."/>
            <person name="Ament-Velasquez S.L."/>
            <person name="Kruys A."/>
            <person name="Hutchinson M.I."/>
            <person name="Powell A.J."/>
            <person name="Barry K."/>
            <person name="Miller A.N."/>
            <person name="Grigoriev I.V."/>
            <person name="Debuchy R."/>
            <person name="Gladieux P."/>
            <person name="Thoren M.H."/>
            <person name="Johannesson H."/>
        </authorList>
    </citation>
    <scope>NUCLEOTIDE SEQUENCE</scope>
    <source>
        <strain evidence="12">CBS 958.72</strain>
    </source>
</reference>
<dbReference type="InterPro" id="IPR016039">
    <property type="entry name" value="Thiolase-like"/>
</dbReference>
<dbReference type="InterPro" id="IPR006162">
    <property type="entry name" value="Ppantetheine_attach_site"/>
</dbReference>
<dbReference type="SUPFAM" id="SSF52151">
    <property type="entry name" value="FabD/lysophospholipase-like"/>
    <property type="match status" value="1"/>
</dbReference>
<keyword evidence="13" id="KW-1185">Reference proteome</keyword>